<evidence type="ECO:0000256" key="2">
    <source>
        <dbReference type="ARBA" id="ARBA00004300"/>
    </source>
</evidence>
<evidence type="ECO:0000256" key="12">
    <source>
        <dbReference type="ARBA" id="ARBA00024190"/>
    </source>
</evidence>
<evidence type="ECO:0000259" key="16">
    <source>
        <dbReference type="PROSITE" id="PS50865"/>
    </source>
</evidence>
<evidence type="ECO:0000256" key="14">
    <source>
        <dbReference type="PROSITE-ProRule" id="PRU00134"/>
    </source>
</evidence>
<keyword evidence="18" id="KW-1185">Reference proteome</keyword>
<gene>
    <name evidence="17" type="primary">zmynd10</name>
    <name evidence="17" type="ORF">CDAR_446471</name>
</gene>
<dbReference type="PANTHER" id="PTHR13244:SF7">
    <property type="entry name" value="ZINC FINGER MYND DOMAIN-CONTAINING PROTEIN 10"/>
    <property type="match status" value="1"/>
</dbReference>
<proteinExistence type="inferred from homology"/>
<dbReference type="GO" id="GO:0008270">
    <property type="term" value="F:zinc ion binding"/>
    <property type="evidence" value="ECO:0007669"/>
    <property type="project" value="UniProtKB-KW"/>
</dbReference>
<dbReference type="EMBL" id="BPLQ01008444">
    <property type="protein sequence ID" value="GIY37370.1"/>
    <property type="molecule type" value="Genomic_DNA"/>
</dbReference>
<evidence type="ECO:0000256" key="10">
    <source>
        <dbReference type="ARBA" id="ARBA00023136"/>
    </source>
</evidence>
<feature type="coiled-coil region" evidence="15">
    <location>
        <begin position="156"/>
        <end position="183"/>
    </location>
</feature>
<dbReference type="InterPro" id="IPR052298">
    <property type="entry name" value="ZMYND10"/>
</dbReference>
<evidence type="ECO:0000256" key="5">
    <source>
        <dbReference type="ARBA" id="ARBA00022475"/>
    </source>
</evidence>
<evidence type="ECO:0000256" key="15">
    <source>
        <dbReference type="SAM" id="Coils"/>
    </source>
</evidence>
<comment type="similarity">
    <text evidence="3">Belongs to the ZMYND10 family.</text>
</comment>
<organism evidence="17 18">
    <name type="scientific">Caerostris darwini</name>
    <dbReference type="NCBI Taxonomy" id="1538125"/>
    <lineage>
        <taxon>Eukaryota</taxon>
        <taxon>Metazoa</taxon>
        <taxon>Ecdysozoa</taxon>
        <taxon>Arthropoda</taxon>
        <taxon>Chelicerata</taxon>
        <taxon>Arachnida</taxon>
        <taxon>Araneae</taxon>
        <taxon>Araneomorphae</taxon>
        <taxon>Entelegynae</taxon>
        <taxon>Araneoidea</taxon>
        <taxon>Araneidae</taxon>
        <taxon>Caerostris</taxon>
    </lineage>
</organism>
<keyword evidence="9" id="KW-0862">Zinc</keyword>
<dbReference type="PANTHER" id="PTHR13244">
    <property type="entry name" value="ZINC FINGER MYND DOMAIN CONTAINING PROTEIN 10"/>
    <property type="match status" value="1"/>
</dbReference>
<evidence type="ECO:0000256" key="3">
    <source>
        <dbReference type="ARBA" id="ARBA00005373"/>
    </source>
</evidence>
<evidence type="ECO:0000256" key="1">
    <source>
        <dbReference type="ARBA" id="ARBA00004221"/>
    </source>
</evidence>
<evidence type="ECO:0000256" key="11">
    <source>
        <dbReference type="ARBA" id="ARBA00023212"/>
    </source>
</evidence>
<evidence type="ECO:0000313" key="18">
    <source>
        <dbReference type="Proteomes" id="UP001054837"/>
    </source>
</evidence>
<dbReference type="Gene3D" id="6.10.140.2220">
    <property type="match status" value="1"/>
</dbReference>
<dbReference type="InterPro" id="IPR002893">
    <property type="entry name" value="Znf_MYND"/>
</dbReference>
<evidence type="ECO:0000256" key="9">
    <source>
        <dbReference type="ARBA" id="ARBA00022833"/>
    </source>
</evidence>
<keyword evidence="8 14" id="KW-0863">Zinc-finger</keyword>
<dbReference type="GO" id="GO:0036159">
    <property type="term" value="P:inner dynein arm assembly"/>
    <property type="evidence" value="ECO:0007669"/>
    <property type="project" value="TreeGrafter"/>
</dbReference>
<sequence length="437" mass="50878">MDENVQVLLPQEIETFLENLEPISILDIGSHRWLAQREKIHSLSLQASLDVKSEREEIVKEFLLTFQKVPVLIHESIATEIWRLKIFPILLQMENPSKSIIPIYLVLYNEIALETLLEAVLFHEDVIESVGDSLIDLIDYCYRNIIVFINLQHEELGDNSQEIKEDLEDKDRLERQKKEIAFESGVKCISLLSYMTQHLKTIPLGVLHRLLIVHDIPLLFTKILHESPWVKEVNGERLKYSDGKWNEVNGNDDFMKVSKTEGQIWIALIQLLLNPDCQKKYDMSGYKKDQLLKLRSKLNEVIIEQIPILRELLRFLEHLSLFDAPIPKRGIIIEQIPEIWESIHNEYKGKWKEIANTQMKSCFSLSENELQDLCKKLTSSFDLENIEAMLPGTPQCAQCKNKGLKRCSRCKNEWYCGRSCQVSHWSKHQSACNLMTN</sequence>
<keyword evidence="15" id="KW-0175">Coiled coil</keyword>
<reference evidence="17 18" key="1">
    <citation type="submission" date="2021-06" db="EMBL/GenBank/DDBJ databases">
        <title>Caerostris darwini draft genome.</title>
        <authorList>
            <person name="Kono N."/>
            <person name="Arakawa K."/>
        </authorList>
    </citation>
    <scope>NUCLEOTIDE SEQUENCE [LARGE SCALE GENOMIC DNA]</scope>
</reference>
<evidence type="ECO:0000256" key="6">
    <source>
        <dbReference type="ARBA" id="ARBA00022490"/>
    </source>
</evidence>
<keyword evidence="7" id="KW-0479">Metal-binding</keyword>
<accession>A0AAV4SY25</accession>
<evidence type="ECO:0000313" key="17">
    <source>
        <dbReference type="EMBL" id="GIY37370.1"/>
    </source>
</evidence>
<dbReference type="FunFam" id="6.10.140.2220:FF:000009">
    <property type="entry name" value="Zinc finger MYND domain-containing protein 10"/>
    <property type="match status" value="1"/>
</dbReference>
<feature type="domain" description="MYND-type" evidence="16">
    <location>
        <begin position="396"/>
        <end position="432"/>
    </location>
</feature>
<keyword evidence="10" id="KW-0472">Membrane</keyword>
<dbReference type="GO" id="GO:0036158">
    <property type="term" value="P:outer dynein arm assembly"/>
    <property type="evidence" value="ECO:0007669"/>
    <property type="project" value="TreeGrafter"/>
</dbReference>
<keyword evidence="5" id="KW-1003">Cell membrane</keyword>
<keyword evidence="11" id="KW-0206">Cytoskeleton</keyword>
<evidence type="ECO:0000256" key="13">
    <source>
        <dbReference type="ARBA" id="ARBA00045527"/>
    </source>
</evidence>
<comment type="subcellular location">
    <subcellularLocation>
        <location evidence="1">Apical cell membrane</location>
    </subcellularLocation>
    <subcellularLocation>
        <location evidence="2">Cytoplasm</location>
        <location evidence="2">Cytoskeleton</location>
        <location evidence="2">Microtubule organizing center</location>
        <location evidence="2">Centrosome</location>
    </subcellularLocation>
    <subcellularLocation>
        <location evidence="12">Dynein axonemal particle</location>
    </subcellularLocation>
</comment>
<dbReference type="AlphaFoldDB" id="A0AAV4SY25"/>
<comment type="function">
    <text evidence="13">Plays a role in axonemal structure organization and motility. Involved in axonemal pre-assembly of inner and outer dynein arms (IDA and ODA, respectively) for proper axoneme building for cilia motility. May act by indirectly regulating transcription of dynein proteins.</text>
</comment>
<dbReference type="GO" id="GO:0044458">
    <property type="term" value="P:motile cilium assembly"/>
    <property type="evidence" value="ECO:0007669"/>
    <property type="project" value="TreeGrafter"/>
</dbReference>
<dbReference type="PROSITE" id="PS01360">
    <property type="entry name" value="ZF_MYND_1"/>
    <property type="match status" value="1"/>
</dbReference>
<dbReference type="GO" id="GO:0120293">
    <property type="term" value="C:dynein axonemal particle"/>
    <property type="evidence" value="ECO:0007669"/>
    <property type="project" value="UniProtKB-SubCell"/>
</dbReference>
<evidence type="ECO:0000256" key="7">
    <source>
        <dbReference type="ARBA" id="ARBA00022723"/>
    </source>
</evidence>
<name>A0AAV4SY25_9ARAC</name>
<dbReference type="SUPFAM" id="SSF144232">
    <property type="entry name" value="HIT/MYND zinc finger-like"/>
    <property type="match status" value="1"/>
</dbReference>
<comment type="caution">
    <text evidence="17">The sequence shown here is derived from an EMBL/GenBank/DDBJ whole genome shotgun (WGS) entry which is preliminary data.</text>
</comment>
<evidence type="ECO:0000256" key="4">
    <source>
        <dbReference type="ARBA" id="ARBA00016317"/>
    </source>
</evidence>
<dbReference type="GO" id="GO:0034451">
    <property type="term" value="C:centriolar satellite"/>
    <property type="evidence" value="ECO:0007669"/>
    <property type="project" value="TreeGrafter"/>
</dbReference>
<keyword evidence="6" id="KW-0963">Cytoplasm</keyword>
<dbReference type="PROSITE" id="PS50865">
    <property type="entry name" value="ZF_MYND_2"/>
    <property type="match status" value="1"/>
</dbReference>
<protein>
    <recommendedName>
        <fullName evidence="4">Zinc finger MYND domain-containing protein 10</fullName>
    </recommendedName>
</protein>
<dbReference type="GO" id="GO:0016324">
    <property type="term" value="C:apical plasma membrane"/>
    <property type="evidence" value="ECO:0007669"/>
    <property type="project" value="UniProtKB-SubCell"/>
</dbReference>
<dbReference type="Proteomes" id="UP001054837">
    <property type="component" value="Unassembled WGS sequence"/>
</dbReference>
<evidence type="ECO:0000256" key="8">
    <source>
        <dbReference type="ARBA" id="ARBA00022771"/>
    </source>
</evidence>
<dbReference type="Pfam" id="PF01753">
    <property type="entry name" value="zf-MYND"/>
    <property type="match status" value="1"/>
</dbReference>